<dbReference type="AlphaFoldDB" id="A0A0F9M7N7"/>
<proteinExistence type="predicted"/>
<reference evidence="1" key="1">
    <citation type="journal article" date="2015" name="Nature">
        <title>Complex archaea that bridge the gap between prokaryotes and eukaryotes.</title>
        <authorList>
            <person name="Spang A."/>
            <person name="Saw J.H."/>
            <person name="Jorgensen S.L."/>
            <person name="Zaremba-Niedzwiedzka K."/>
            <person name="Martijn J."/>
            <person name="Lind A.E."/>
            <person name="van Eijk R."/>
            <person name="Schleper C."/>
            <person name="Guy L."/>
            <person name="Ettema T.J."/>
        </authorList>
    </citation>
    <scope>NUCLEOTIDE SEQUENCE</scope>
</reference>
<organism evidence="1">
    <name type="scientific">marine sediment metagenome</name>
    <dbReference type="NCBI Taxonomy" id="412755"/>
    <lineage>
        <taxon>unclassified sequences</taxon>
        <taxon>metagenomes</taxon>
        <taxon>ecological metagenomes</taxon>
    </lineage>
</organism>
<sequence>MKTPKEIEEKYEELNQRMSSMMPDEKSIRELRDCLTSDDPKARLDMFAKTMMLSSDTVSTDAQRYILEWVLGHHE</sequence>
<dbReference type="EMBL" id="LAZR01006020">
    <property type="protein sequence ID" value="KKM95336.1"/>
    <property type="molecule type" value="Genomic_DNA"/>
</dbReference>
<accession>A0A0F9M7N7</accession>
<name>A0A0F9M7N7_9ZZZZ</name>
<gene>
    <name evidence="1" type="ORF">LCGC14_1189250</name>
</gene>
<evidence type="ECO:0000313" key="1">
    <source>
        <dbReference type="EMBL" id="KKM95336.1"/>
    </source>
</evidence>
<comment type="caution">
    <text evidence="1">The sequence shown here is derived from an EMBL/GenBank/DDBJ whole genome shotgun (WGS) entry which is preliminary data.</text>
</comment>
<protein>
    <submittedName>
        <fullName evidence="1">Uncharacterized protein</fullName>
    </submittedName>
</protein>